<dbReference type="PANTHER" id="PTHR33525">
    <property type="match status" value="1"/>
</dbReference>
<dbReference type="InterPro" id="IPR052340">
    <property type="entry name" value="RNase_Y/CdgJ"/>
</dbReference>
<dbReference type="KEGG" id="cate:C2869_09135"/>
<keyword evidence="3" id="KW-1185">Reference proteome</keyword>
<organism evidence="2 3">
    <name type="scientific">Saccharobesus litoralis</name>
    <dbReference type="NCBI Taxonomy" id="2172099"/>
    <lineage>
        <taxon>Bacteria</taxon>
        <taxon>Pseudomonadati</taxon>
        <taxon>Pseudomonadota</taxon>
        <taxon>Gammaproteobacteria</taxon>
        <taxon>Alteromonadales</taxon>
        <taxon>Alteromonadaceae</taxon>
        <taxon>Saccharobesus</taxon>
    </lineage>
</organism>
<dbReference type="PANTHER" id="PTHR33525:SF6">
    <property type="entry name" value="HDOD DOMAIN-CONTAINING PROTEIN"/>
    <property type="match status" value="1"/>
</dbReference>
<dbReference type="EMBL" id="CP026604">
    <property type="protein sequence ID" value="AWB66584.1"/>
    <property type="molecule type" value="Genomic_DNA"/>
</dbReference>
<dbReference type="SUPFAM" id="SSF109604">
    <property type="entry name" value="HD-domain/PDEase-like"/>
    <property type="match status" value="1"/>
</dbReference>
<dbReference type="PROSITE" id="PS51833">
    <property type="entry name" value="HDOD"/>
    <property type="match status" value="1"/>
</dbReference>
<dbReference type="RefSeq" id="WP_108602647.1">
    <property type="nucleotide sequence ID" value="NZ_CP026604.1"/>
</dbReference>
<dbReference type="AlphaFoldDB" id="A0A2S0VQV8"/>
<protein>
    <recommendedName>
        <fullName evidence="1">HDOD domain-containing protein</fullName>
    </recommendedName>
</protein>
<proteinExistence type="predicted"/>
<evidence type="ECO:0000313" key="2">
    <source>
        <dbReference type="EMBL" id="AWB66584.1"/>
    </source>
</evidence>
<accession>A0A2S0VQV8</accession>
<evidence type="ECO:0000259" key="1">
    <source>
        <dbReference type="PROSITE" id="PS51833"/>
    </source>
</evidence>
<evidence type="ECO:0000313" key="3">
    <source>
        <dbReference type="Proteomes" id="UP000244441"/>
    </source>
</evidence>
<reference evidence="2 3" key="1">
    <citation type="submission" date="2018-01" db="EMBL/GenBank/DDBJ databases">
        <title>Genome sequence of a Cantenovulum-like bacteria.</title>
        <authorList>
            <person name="Tan W.R."/>
            <person name="Lau N.-S."/>
            <person name="Go F."/>
            <person name="Amirul A.-A.A."/>
        </authorList>
    </citation>
    <scope>NUCLEOTIDE SEQUENCE [LARGE SCALE GENOMIC DNA]</scope>
    <source>
        <strain evidence="2 3">CCB-QB4</strain>
    </source>
</reference>
<dbReference type="OrthoDB" id="9784953at2"/>
<name>A0A2S0VQV8_9ALTE</name>
<dbReference type="Gene3D" id="1.10.3210.10">
    <property type="entry name" value="Hypothetical protein af1432"/>
    <property type="match status" value="1"/>
</dbReference>
<feature type="domain" description="HDOD" evidence="1">
    <location>
        <begin position="14"/>
        <end position="209"/>
    </location>
</feature>
<dbReference type="InterPro" id="IPR013976">
    <property type="entry name" value="HDOD"/>
</dbReference>
<sequence>MVVSDELIMEDLDIPAKPDLLIEIDNHLKEQEPCLASLSAIIARDVAVSAQILKIINSSAYGLSKPMANIRQAVAYIGISGTINIVKSFALKQSVLQEQCALNLGRFWDTAEELANACLYIGKQVKSDVPEDYFYVFGLFHNIGVPIMACNFAKYPKVLAKANEDNRFSLVQLEQKVFQTQHTKVGYHLACSWNLPNEISQVIRHHHNRRYLAKVDDPICAQLYAVFQLAENLLSQDRRFIDAPDWPYVEKACLDLLHIDQEEYEHLQEELSDLMREVVEF</sequence>
<dbReference type="Pfam" id="PF08668">
    <property type="entry name" value="HDOD"/>
    <property type="match status" value="1"/>
</dbReference>
<dbReference type="Proteomes" id="UP000244441">
    <property type="component" value="Chromosome"/>
</dbReference>
<gene>
    <name evidence="2" type="ORF">C2869_09135</name>
</gene>